<evidence type="ECO:0000313" key="11">
    <source>
        <dbReference type="Proteomes" id="UP000193144"/>
    </source>
</evidence>
<keyword evidence="6" id="KW-0408">Iron</keyword>
<evidence type="ECO:0000256" key="6">
    <source>
        <dbReference type="ARBA" id="ARBA00023004"/>
    </source>
</evidence>
<dbReference type="PROSITE" id="PS51405">
    <property type="entry name" value="HEME_HALOPEROXIDASE"/>
    <property type="match status" value="1"/>
</dbReference>
<dbReference type="EMBL" id="MCFA01000035">
    <property type="protein sequence ID" value="ORY14130.1"/>
    <property type="molecule type" value="Genomic_DNA"/>
</dbReference>
<evidence type="ECO:0000256" key="7">
    <source>
        <dbReference type="ARBA" id="ARBA00025795"/>
    </source>
</evidence>
<dbReference type="Proteomes" id="UP000193144">
    <property type="component" value="Unassembled WGS sequence"/>
</dbReference>
<evidence type="ECO:0000256" key="5">
    <source>
        <dbReference type="ARBA" id="ARBA00023002"/>
    </source>
</evidence>
<dbReference type="SUPFAM" id="SSF47571">
    <property type="entry name" value="Cloroperoxidase"/>
    <property type="match status" value="1"/>
</dbReference>
<evidence type="ECO:0000256" key="2">
    <source>
        <dbReference type="ARBA" id="ARBA00022559"/>
    </source>
</evidence>
<keyword evidence="4" id="KW-0479">Metal-binding</keyword>
<comment type="caution">
    <text evidence="10">The sequence shown here is derived from an EMBL/GenBank/DDBJ whole genome shotgun (WGS) entry which is preliminary data.</text>
</comment>
<dbReference type="InterPro" id="IPR036851">
    <property type="entry name" value="Chloroperoxidase-like_sf"/>
</dbReference>
<accession>A0A1Y1ZVA1</accession>
<evidence type="ECO:0000256" key="1">
    <source>
        <dbReference type="ARBA" id="ARBA00001970"/>
    </source>
</evidence>
<dbReference type="AlphaFoldDB" id="A0A1Y1ZVA1"/>
<evidence type="ECO:0000259" key="9">
    <source>
        <dbReference type="PROSITE" id="PS51405"/>
    </source>
</evidence>
<dbReference type="InterPro" id="IPR000028">
    <property type="entry name" value="Chloroperoxidase"/>
</dbReference>
<dbReference type="PANTHER" id="PTHR33577">
    <property type="entry name" value="STERIGMATOCYSTIN BIOSYNTHESIS PEROXIDASE STCC-RELATED"/>
    <property type="match status" value="1"/>
</dbReference>
<comment type="cofactor">
    <cofactor evidence="1">
        <name>heme b</name>
        <dbReference type="ChEBI" id="CHEBI:60344"/>
    </cofactor>
</comment>
<comment type="similarity">
    <text evidence="7">Belongs to the chloroperoxidase family.</text>
</comment>
<keyword evidence="11" id="KW-1185">Reference proteome</keyword>
<dbReference type="OrthoDB" id="407298at2759"/>
<keyword evidence="5" id="KW-0560">Oxidoreductase</keyword>
<keyword evidence="2" id="KW-0575">Peroxidase</keyword>
<dbReference type="Gene3D" id="1.10.489.10">
    <property type="entry name" value="Chloroperoxidase-like"/>
    <property type="match status" value="2"/>
</dbReference>
<keyword evidence="3" id="KW-0349">Heme</keyword>
<feature type="domain" description="Heme haloperoxidase family profile" evidence="9">
    <location>
        <begin position="46"/>
        <end position="257"/>
    </location>
</feature>
<sequence length="380" mass="41109">MTQYRSANEARSKAGGAPENCPLAKRQLNGVTPPFDAKQQYVSNQGAHKFVAPSGNDQRGPCPGLNAMANHGYLPYNGVGTITDFINGCQEALGMGADIATVLAVYGAVFDGDLTSYSIGGPHPSLLNLGGPLNTPQGLSGSNNKYEGEWEFGGSRRAYKIPRPTFPRINSKQPLLLQRTLRRSYSSTSGVGFTYRFMGNKSAEHPTGLLDGETLKAFYSVTGDYPNFKYTPGYEKFPDNWYKRNLVDYYTIPYVVEDSVIMEAQYPEFFSVGGNTGKTNSFVGVNPSDLTGGVFNADSLLEGNNMFCYGLQASVQEAPDILSGLFTDVSAALNKLTSAVNPVASSLGCPKLDSINKAQFNMRNDMDYTRVVKEMGGVVL</sequence>
<evidence type="ECO:0000256" key="3">
    <source>
        <dbReference type="ARBA" id="ARBA00022617"/>
    </source>
</evidence>
<evidence type="ECO:0000256" key="4">
    <source>
        <dbReference type="ARBA" id="ARBA00022723"/>
    </source>
</evidence>
<reference evidence="10 11" key="1">
    <citation type="submission" date="2016-07" db="EMBL/GenBank/DDBJ databases">
        <title>Pervasive Adenine N6-methylation of Active Genes in Fungi.</title>
        <authorList>
            <consortium name="DOE Joint Genome Institute"/>
            <person name="Mondo S.J."/>
            <person name="Dannebaum R.O."/>
            <person name="Kuo R.C."/>
            <person name="Labutti K."/>
            <person name="Haridas S."/>
            <person name="Kuo A."/>
            <person name="Salamov A."/>
            <person name="Ahrendt S.R."/>
            <person name="Lipzen A."/>
            <person name="Sullivan W."/>
            <person name="Andreopoulos W.B."/>
            <person name="Clum A."/>
            <person name="Lindquist E."/>
            <person name="Daum C."/>
            <person name="Ramamoorthy G.K."/>
            <person name="Gryganskyi A."/>
            <person name="Culley D."/>
            <person name="Magnuson J.K."/>
            <person name="James T.Y."/>
            <person name="O'Malley M.A."/>
            <person name="Stajich J.E."/>
            <person name="Spatafora J.W."/>
            <person name="Visel A."/>
            <person name="Grigoriev I.V."/>
        </authorList>
    </citation>
    <scope>NUCLEOTIDE SEQUENCE [LARGE SCALE GENOMIC DNA]</scope>
    <source>
        <strain evidence="10 11">CBS 115471</strain>
    </source>
</reference>
<evidence type="ECO:0000256" key="8">
    <source>
        <dbReference type="SAM" id="MobiDB-lite"/>
    </source>
</evidence>
<gene>
    <name evidence="10" type="ORF">BCR34DRAFT_662784</name>
</gene>
<dbReference type="Pfam" id="PF01328">
    <property type="entry name" value="Peroxidase_2"/>
    <property type="match status" value="1"/>
</dbReference>
<dbReference type="GO" id="GO:0004601">
    <property type="term" value="F:peroxidase activity"/>
    <property type="evidence" value="ECO:0007669"/>
    <property type="project" value="UniProtKB-KW"/>
</dbReference>
<proteinExistence type="inferred from homology"/>
<dbReference type="GO" id="GO:0046872">
    <property type="term" value="F:metal ion binding"/>
    <property type="evidence" value="ECO:0007669"/>
    <property type="project" value="UniProtKB-KW"/>
</dbReference>
<name>A0A1Y1ZVA1_9PLEO</name>
<evidence type="ECO:0000313" key="10">
    <source>
        <dbReference type="EMBL" id="ORY14130.1"/>
    </source>
</evidence>
<protein>
    <recommendedName>
        <fullName evidence="9">Heme haloperoxidase family profile domain-containing protein</fullName>
    </recommendedName>
</protein>
<dbReference type="PANTHER" id="PTHR33577:SF1">
    <property type="entry name" value="HEME HALOPEROXIDASE FAMILY PROFILE DOMAIN-CONTAINING PROTEIN"/>
    <property type="match status" value="1"/>
</dbReference>
<organism evidence="10 11">
    <name type="scientific">Clohesyomyces aquaticus</name>
    <dbReference type="NCBI Taxonomy" id="1231657"/>
    <lineage>
        <taxon>Eukaryota</taxon>
        <taxon>Fungi</taxon>
        <taxon>Dikarya</taxon>
        <taxon>Ascomycota</taxon>
        <taxon>Pezizomycotina</taxon>
        <taxon>Dothideomycetes</taxon>
        <taxon>Pleosporomycetidae</taxon>
        <taxon>Pleosporales</taxon>
        <taxon>Lindgomycetaceae</taxon>
        <taxon>Clohesyomyces</taxon>
    </lineage>
</organism>
<feature type="region of interest" description="Disordered" evidence="8">
    <location>
        <begin position="1"/>
        <end position="22"/>
    </location>
</feature>